<dbReference type="OrthoDB" id="10461808at2759"/>
<accession>U4LIG2</accession>
<feature type="region of interest" description="Disordered" evidence="1">
    <location>
        <begin position="177"/>
        <end position="220"/>
    </location>
</feature>
<protein>
    <recommendedName>
        <fullName evidence="5">Apple domain-containing protein</fullName>
    </recommendedName>
</protein>
<dbReference type="EMBL" id="HF935655">
    <property type="protein sequence ID" value="CCX31879.1"/>
    <property type="molecule type" value="Genomic_DNA"/>
</dbReference>
<evidence type="ECO:0000313" key="4">
    <source>
        <dbReference type="Proteomes" id="UP000018144"/>
    </source>
</evidence>
<feature type="signal peptide" evidence="2">
    <location>
        <begin position="1"/>
        <end position="18"/>
    </location>
</feature>
<sequence>MRFIYLLSTLAISGFAAATSQLDDVDKVAQLIWDNDDERWCRNYLPPVIHTRIKTSLIDGPTTTVHRSTRTIEVPSTSTVTATITAAPKLRRREWDPEDANITGMEDDDATVLEHPERPDYLKEFAEGLIREACRSLVKERSSVTTVTSTLTRPAKTITQGVATTTVTVPTVVTVTTTVTPTPSSGSDSASADEGTMSAAVEPQSQPELEEQSSPSLTRRNATDHAFVAGQKLTTGNALCRDFTGQGDIATSVEQYKFSHPVGQDAYVIDWDISSPIDCCNKCAESGMGCGFWRFADACMIIVNPARSKECVKDKPSVTVTSGSADVDSMAGPGTCGWEIKKA</sequence>
<proteinExistence type="predicted"/>
<feature type="compositionally biased region" description="Low complexity" evidence="1">
    <location>
        <begin position="177"/>
        <end position="195"/>
    </location>
</feature>
<gene>
    <name evidence="3" type="ORF">PCON_11549</name>
</gene>
<dbReference type="Proteomes" id="UP000018144">
    <property type="component" value="Unassembled WGS sequence"/>
</dbReference>
<evidence type="ECO:0008006" key="5">
    <source>
        <dbReference type="Google" id="ProtNLM"/>
    </source>
</evidence>
<keyword evidence="2" id="KW-0732">Signal</keyword>
<keyword evidence="4" id="KW-1185">Reference proteome</keyword>
<reference evidence="3 4" key="1">
    <citation type="journal article" date="2013" name="PLoS Genet.">
        <title>The genome and development-dependent transcriptomes of Pyronema confluens: a window into fungal evolution.</title>
        <authorList>
            <person name="Traeger S."/>
            <person name="Altegoer F."/>
            <person name="Freitag M."/>
            <person name="Gabaldon T."/>
            <person name="Kempken F."/>
            <person name="Kumar A."/>
            <person name="Marcet-Houben M."/>
            <person name="Poggeler S."/>
            <person name="Stajich J.E."/>
            <person name="Nowrousian M."/>
        </authorList>
    </citation>
    <scope>NUCLEOTIDE SEQUENCE [LARGE SCALE GENOMIC DNA]</scope>
    <source>
        <strain evidence="4">CBS 100304</strain>
        <tissue evidence="3">Vegetative mycelium</tissue>
    </source>
</reference>
<organism evidence="3 4">
    <name type="scientific">Pyronema omphalodes (strain CBS 100304)</name>
    <name type="common">Pyronema confluens</name>
    <dbReference type="NCBI Taxonomy" id="1076935"/>
    <lineage>
        <taxon>Eukaryota</taxon>
        <taxon>Fungi</taxon>
        <taxon>Dikarya</taxon>
        <taxon>Ascomycota</taxon>
        <taxon>Pezizomycotina</taxon>
        <taxon>Pezizomycetes</taxon>
        <taxon>Pezizales</taxon>
        <taxon>Pyronemataceae</taxon>
        <taxon>Pyronema</taxon>
    </lineage>
</organism>
<evidence type="ECO:0000256" key="2">
    <source>
        <dbReference type="SAM" id="SignalP"/>
    </source>
</evidence>
<feature type="compositionally biased region" description="Low complexity" evidence="1">
    <location>
        <begin position="202"/>
        <end position="217"/>
    </location>
</feature>
<evidence type="ECO:0000313" key="3">
    <source>
        <dbReference type="EMBL" id="CCX31879.1"/>
    </source>
</evidence>
<name>U4LIG2_PYROM</name>
<feature type="chain" id="PRO_5004651406" description="Apple domain-containing protein" evidence="2">
    <location>
        <begin position="19"/>
        <end position="343"/>
    </location>
</feature>
<dbReference type="AlphaFoldDB" id="U4LIG2"/>
<evidence type="ECO:0000256" key="1">
    <source>
        <dbReference type="SAM" id="MobiDB-lite"/>
    </source>
</evidence>